<gene>
    <name evidence="2" type="ORF">WR25_15984</name>
</gene>
<evidence type="ECO:0000313" key="2">
    <source>
        <dbReference type="EMBL" id="PAV92082.1"/>
    </source>
</evidence>
<name>A0A2A2M0R1_9BILA</name>
<proteinExistence type="predicted"/>
<dbReference type="AlphaFoldDB" id="A0A2A2M0R1"/>
<evidence type="ECO:0000313" key="3">
    <source>
        <dbReference type="Proteomes" id="UP000218231"/>
    </source>
</evidence>
<dbReference type="EMBL" id="LIAE01006268">
    <property type="protein sequence ID" value="PAV92082.1"/>
    <property type="molecule type" value="Genomic_DNA"/>
</dbReference>
<sequence>MGANDVSNAFDASWGNEIVSVTAIFGAIFVGFASTNTVRRNIVDLKQFETDPYELMLGQIAILVGRQHFMDSDCDIHEIASFPQ</sequence>
<keyword evidence="3" id="KW-1185">Reference proteome</keyword>
<keyword evidence="1" id="KW-0472">Membrane</keyword>
<dbReference type="OrthoDB" id="260807at2759"/>
<keyword evidence="1" id="KW-0812">Transmembrane</keyword>
<organism evidence="2 3">
    <name type="scientific">Diploscapter pachys</name>
    <dbReference type="NCBI Taxonomy" id="2018661"/>
    <lineage>
        <taxon>Eukaryota</taxon>
        <taxon>Metazoa</taxon>
        <taxon>Ecdysozoa</taxon>
        <taxon>Nematoda</taxon>
        <taxon>Chromadorea</taxon>
        <taxon>Rhabditida</taxon>
        <taxon>Rhabditina</taxon>
        <taxon>Rhabditomorpha</taxon>
        <taxon>Rhabditoidea</taxon>
        <taxon>Rhabditidae</taxon>
        <taxon>Diploscapter</taxon>
    </lineage>
</organism>
<accession>A0A2A2M0R1</accession>
<dbReference type="Proteomes" id="UP000218231">
    <property type="component" value="Unassembled WGS sequence"/>
</dbReference>
<evidence type="ECO:0000256" key="1">
    <source>
        <dbReference type="SAM" id="Phobius"/>
    </source>
</evidence>
<feature type="transmembrane region" description="Helical" evidence="1">
    <location>
        <begin position="18"/>
        <end position="38"/>
    </location>
</feature>
<comment type="caution">
    <text evidence="2">The sequence shown here is derived from an EMBL/GenBank/DDBJ whole genome shotgun (WGS) entry which is preliminary data.</text>
</comment>
<protein>
    <submittedName>
        <fullName evidence="2">Uncharacterized protein</fullName>
    </submittedName>
</protein>
<reference evidence="2 3" key="1">
    <citation type="journal article" date="2017" name="Curr. Biol.">
        <title>Genome architecture and evolution of a unichromosomal asexual nematode.</title>
        <authorList>
            <person name="Fradin H."/>
            <person name="Zegar C."/>
            <person name="Gutwein M."/>
            <person name="Lucas J."/>
            <person name="Kovtun M."/>
            <person name="Corcoran D."/>
            <person name="Baugh L.R."/>
            <person name="Kiontke K."/>
            <person name="Gunsalus K."/>
            <person name="Fitch D.H."/>
            <person name="Piano F."/>
        </authorList>
    </citation>
    <scope>NUCLEOTIDE SEQUENCE [LARGE SCALE GENOMIC DNA]</scope>
    <source>
        <strain evidence="2">PF1309</strain>
    </source>
</reference>
<keyword evidence="1" id="KW-1133">Transmembrane helix</keyword>